<feature type="compositionally biased region" description="Low complexity" evidence="1">
    <location>
        <begin position="664"/>
        <end position="680"/>
    </location>
</feature>
<dbReference type="VEuPathDB" id="FungiDB:BDBG_02285"/>
<feature type="region of interest" description="Disordered" evidence="1">
    <location>
        <begin position="1"/>
        <end position="32"/>
    </location>
</feature>
<feature type="compositionally biased region" description="Low complexity" evidence="1">
    <location>
        <begin position="498"/>
        <end position="514"/>
    </location>
</feature>
<feature type="compositionally biased region" description="Polar residues" evidence="1">
    <location>
        <begin position="358"/>
        <end position="370"/>
    </location>
</feature>
<dbReference type="Proteomes" id="UP000002038">
    <property type="component" value="Unassembled WGS sequence"/>
</dbReference>
<feature type="region of interest" description="Disordered" evidence="1">
    <location>
        <begin position="357"/>
        <end position="683"/>
    </location>
</feature>
<feature type="compositionally biased region" description="Basic and acidic residues" evidence="1">
    <location>
        <begin position="437"/>
        <end position="447"/>
    </location>
</feature>
<evidence type="ECO:0000256" key="1">
    <source>
        <dbReference type="SAM" id="MobiDB-lite"/>
    </source>
</evidence>
<gene>
    <name evidence="2" type="ORF">BDBG_02285</name>
</gene>
<protein>
    <submittedName>
        <fullName evidence="2">Uncharacterized protein</fullName>
    </submittedName>
</protein>
<feature type="compositionally biased region" description="Polar residues" evidence="1">
    <location>
        <begin position="476"/>
        <end position="494"/>
    </location>
</feature>
<feature type="compositionally biased region" description="Low complexity" evidence="1">
    <location>
        <begin position="533"/>
        <end position="545"/>
    </location>
</feature>
<feature type="compositionally biased region" description="Low complexity" evidence="1">
    <location>
        <begin position="568"/>
        <end position="580"/>
    </location>
</feature>
<sequence>MASLIIPEGGICLRRADTPGDASSPDPSSKPSQIMRLNLAQTTLDELVQSLRNDQKARIRLGKHQSLHYGNKSQTFFSSPESHRSEIYCYSPSSSSSSTANNAYFTGVLSHKLEVEKAREDTAATDEALANLEQRLSAFEKGKESRKTPMITTIDQMRALGAGDNRSATGKEAASLARMPRSKIDVEKERFFQHAANRSNSASPGLLGARSPAAATPMAPPKSASLPQNKDKIRLEALRVPLTHLLAVRPVSVRFLAQKTRSSQEDCLALVQKYGVENRLNREKYGLKDKAYKDLDIWGFPYPSEDERQEAIENAISAFDRMRISRADKLWQMLLPKAERGKGKVLSRLNLHTGPIAKSTTSRVNAQSSEDVSKEGYGTGNESDRTTGAITPNQQNGNISARSGSTAQKKEPANKNGNAKRAGARAKNTTLTGRVTKKTDKKTEKKSAAKPVTKYKSAEFVHDSDEDTEMADSPPLGSSTAPTSDTVAKQNQAARVNKTSVKSFPPSTSTTPKPAEAEKPAKAKSQSMKTIPSATATTRTASNSSPQKPSPLGSSPPTNASELESGRRSSNTTQSSSSSSPLMVQHSRAKAASTVSGIQAPSAVNRDPKPASSTLKRKAETDQPPSHHQNHEPNGIRHPKPRPHPLQTPATNGRFMEPKRRRLSSPSSGSTTGSASPPRSLEILRQRLRDKALQFKRYYASYRLLHQEMTSHPDPPPSEIEKLERQHERLQKMKQEIWEEDRRLRTG</sequence>
<feature type="compositionally biased region" description="Polar residues" evidence="1">
    <location>
        <begin position="386"/>
        <end position="407"/>
    </location>
</feature>
<name>A0A179UFR2_BLAGS</name>
<feature type="region of interest" description="Disordered" evidence="1">
    <location>
        <begin position="198"/>
        <end position="228"/>
    </location>
</feature>
<dbReference type="GO" id="GO:0016567">
    <property type="term" value="P:protein ubiquitination"/>
    <property type="evidence" value="ECO:0007669"/>
    <property type="project" value="UniProtKB-UniPathway"/>
</dbReference>
<feature type="compositionally biased region" description="Low complexity" evidence="1">
    <location>
        <begin position="414"/>
        <end position="428"/>
    </location>
</feature>
<proteinExistence type="predicted"/>
<dbReference type="STRING" id="559298.A0A179UFR2"/>
<feature type="compositionally biased region" description="Low complexity" evidence="1">
    <location>
        <begin position="23"/>
        <end position="32"/>
    </location>
</feature>
<accession>A0A179UFR2</accession>
<feature type="compositionally biased region" description="Polar residues" evidence="1">
    <location>
        <begin position="552"/>
        <end position="562"/>
    </location>
</feature>
<dbReference type="RefSeq" id="XP_002627614.1">
    <property type="nucleotide sequence ID" value="XM_002627568.2"/>
</dbReference>
<dbReference type="KEGG" id="bgh:BDBG_02285"/>
<dbReference type="OrthoDB" id="2587563at2759"/>
<dbReference type="GeneID" id="8506352"/>
<keyword evidence="3" id="KW-1185">Reference proteome</keyword>
<organism evidence="2 3">
    <name type="scientific">Blastomyces gilchristii (strain SLH14081)</name>
    <name type="common">Blastomyces dermatitidis</name>
    <dbReference type="NCBI Taxonomy" id="559298"/>
    <lineage>
        <taxon>Eukaryota</taxon>
        <taxon>Fungi</taxon>
        <taxon>Dikarya</taxon>
        <taxon>Ascomycota</taxon>
        <taxon>Pezizomycotina</taxon>
        <taxon>Eurotiomycetes</taxon>
        <taxon>Eurotiomycetidae</taxon>
        <taxon>Onygenales</taxon>
        <taxon>Ajellomycetaceae</taxon>
        <taxon>Blastomyces</taxon>
    </lineage>
</organism>
<reference evidence="3" key="1">
    <citation type="journal article" date="2015" name="PLoS Genet.">
        <title>The dynamic genome and transcriptome of the human fungal pathogen Blastomyces and close relative Emmonsia.</title>
        <authorList>
            <person name="Munoz J.F."/>
            <person name="Gauthier G.M."/>
            <person name="Desjardins C.A."/>
            <person name="Gallo J.E."/>
            <person name="Holder J."/>
            <person name="Sullivan T.D."/>
            <person name="Marty A.J."/>
            <person name="Carmen J.C."/>
            <person name="Chen Z."/>
            <person name="Ding L."/>
            <person name="Gujja S."/>
            <person name="Magrini V."/>
            <person name="Misas E."/>
            <person name="Mitreva M."/>
            <person name="Priest M."/>
            <person name="Saif S."/>
            <person name="Whiston E.A."/>
            <person name="Young S."/>
            <person name="Zeng Q."/>
            <person name="Goldman W.E."/>
            <person name="Mardis E.R."/>
            <person name="Taylor J.W."/>
            <person name="McEwen J.G."/>
            <person name="Clay O.K."/>
            <person name="Klein B.S."/>
            <person name="Cuomo C.A."/>
        </authorList>
    </citation>
    <scope>NUCLEOTIDE SEQUENCE [LARGE SCALE GENOMIC DNA]</scope>
    <source>
        <strain evidence="3">SLH14081</strain>
    </source>
</reference>
<evidence type="ECO:0000313" key="2">
    <source>
        <dbReference type="EMBL" id="OAT05987.1"/>
    </source>
</evidence>
<evidence type="ECO:0000313" key="3">
    <source>
        <dbReference type="Proteomes" id="UP000002038"/>
    </source>
</evidence>
<dbReference type="EMBL" id="GG657450">
    <property type="protein sequence ID" value="OAT05987.1"/>
    <property type="molecule type" value="Genomic_DNA"/>
</dbReference>
<dbReference type="AlphaFoldDB" id="A0A179UFR2"/>
<dbReference type="UniPathway" id="UPA00143"/>